<dbReference type="RefSeq" id="WP_126771315.1">
    <property type="nucleotide sequence ID" value="NZ_PIPX01000001.1"/>
</dbReference>
<comment type="caution">
    <text evidence="1">The sequence shown here is derived from an EMBL/GenBank/DDBJ whole genome shotgun (WGS) entry which is preliminary data.</text>
</comment>
<sequence>MKQAPSYWMLADTEVPLAWDHSKLDSFASYFKHALLFNEKLMLSDAQAVNCMNFRRLLTKNEDFRQVLNKDILSVAVRAPDDAPQGHALTQVRDAFVAEGKQRTQNADEFQANDDLELINSRCEIALYNYTQLRDNYTNGVMRIMNLPHVMGQFGIDDHAYIVELLNQESERNQGLGRIYLQQGLGADLTANGHAETWARHRDLLMKISDAPYITGIPTVMAADPIYSPLHEEAFNLVTGTDATTAATATEVTSVLALQTDLNLSSYQQALAQLQLEDVFYLRSTPEYKDYQKRSKNPVRNEDELREVTEALIVYQRLIDNMIIRRKLGIKLRRAEKVYRHLQSMRKVGQEAGAYSLGLALTGDALTGGALTMANFFVGSVLDKMHERDQRKLDAERHLYAAQLERSQQDEKIGAERRLSERPETVYTSVVASS</sequence>
<keyword evidence="2" id="KW-1185">Reference proteome</keyword>
<dbReference type="AlphaFoldDB" id="A0A432Y5J3"/>
<gene>
    <name evidence="1" type="ORF">CWI70_05645</name>
</gene>
<evidence type="ECO:0000313" key="1">
    <source>
        <dbReference type="EMBL" id="RUO56234.1"/>
    </source>
</evidence>
<proteinExistence type="predicted"/>
<evidence type="ECO:0000313" key="2">
    <source>
        <dbReference type="Proteomes" id="UP000287649"/>
    </source>
</evidence>
<dbReference type="OrthoDB" id="6396603at2"/>
<accession>A0A432Y5J3</accession>
<dbReference type="EMBL" id="PIPX01000001">
    <property type="protein sequence ID" value="RUO56234.1"/>
    <property type="molecule type" value="Genomic_DNA"/>
</dbReference>
<name>A0A432Y5J3_9GAMM</name>
<protein>
    <submittedName>
        <fullName evidence="1">Uncharacterized protein</fullName>
    </submittedName>
</protein>
<reference evidence="2" key="1">
    <citation type="journal article" date="2018" name="Front. Microbiol.">
        <title>Genome-Based Analysis Reveals the Taxonomy and Diversity of the Family Idiomarinaceae.</title>
        <authorList>
            <person name="Liu Y."/>
            <person name="Lai Q."/>
            <person name="Shao Z."/>
        </authorList>
    </citation>
    <scope>NUCLEOTIDE SEQUENCE [LARGE SCALE GENOMIC DNA]</scope>
    <source>
        <strain evidence="2">PO-M2</strain>
    </source>
</reference>
<dbReference type="Proteomes" id="UP000287649">
    <property type="component" value="Unassembled WGS sequence"/>
</dbReference>
<organism evidence="1 2">
    <name type="scientific">Pseudidiomarina homiensis</name>
    <dbReference type="NCBI Taxonomy" id="364198"/>
    <lineage>
        <taxon>Bacteria</taxon>
        <taxon>Pseudomonadati</taxon>
        <taxon>Pseudomonadota</taxon>
        <taxon>Gammaproteobacteria</taxon>
        <taxon>Alteromonadales</taxon>
        <taxon>Idiomarinaceae</taxon>
        <taxon>Pseudidiomarina</taxon>
    </lineage>
</organism>